<dbReference type="Pfam" id="PF10137">
    <property type="entry name" value="CAP12-PCTIR_TIR"/>
    <property type="match status" value="1"/>
</dbReference>
<feature type="domain" description="CD-NTase-associated protein 12/Pycsar effector protein TIR" evidence="1">
    <location>
        <begin position="2"/>
        <end position="123"/>
    </location>
</feature>
<dbReference type="RefSeq" id="WP_279652041.1">
    <property type="nucleotide sequence ID" value="NZ_CP122539.1"/>
</dbReference>
<organism evidence="2 3">
    <name type="scientific">Tenacibaculum tangerinum</name>
    <dbReference type="NCBI Taxonomy" id="3038772"/>
    <lineage>
        <taxon>Bacteria</taxon>
        <taxon>Pseudomonadati</taxon>
        <taxon>Bacteroidota</taxon>
        <taxon>Flavobacteriia</taxon>
        <taxon>Flavobacteriales</taxon>
        <taxon>Flavobacteriaceae</taxon>
        <taxon>Tenacibaculum</taxon>
    </lineage>
</organism>
<gene>
    <name evidence="2" type="ORF">P8625_03105</name>
</gene>
<accession>A0ABY8L513</accession>
<keyword evidence="3" id="KW-1185">Reference proteome</keyword>
<evidence type="ECO:0000313" key="2">
    <source>
        <dbReference type="EMBL" id="WGH76171.1"/>
    </source>
</evidence>
<proteinExistence type="predicted"/>
<reference evidence="2 3" key="1">
    <citation type="submission" date="2023-04" db="EMBL/GenBank/DDBJ databases">
        <title>Tenacibaculum tangerinum sp. nov., isolated from sea tidal flat of South Korea.</title>
        <authorList>
            <person name="Lee S.H."/>
            <person name="Kim J.-J."/>
        </authorList>
    </citation>
    <scope>NUCLEOTIDE SEQUENCE [LARGE SCALE GENOMIC DNA]</scope>
    <source>
        <strain evidence="2 3">GRR-S3-23</strain>
    </source>
</reference>
<sequence>MKIFIGSSSENNDTLDEIAQMIESIGHEPIPWTKPGLFLAGSYTANRLLEIAQDEVDAAIMLFSPDDKVWYRGSEKSQPRDNVLFEHGLFSGVLGLDKAIIVISGSKSKIPSDLNGLSFVNFNRRSSSKIELKAWIKSINKPKIKFQDKNINTDNIDFKYFMEYQEDMRKSVLDFISELYWNYDLEEGGLEEYVILVLTKFINQFIGINDARFTLRQYNPSTDSMESLISTRQDAIPGAIPMNFKNLITESAKRDKPLIYSENKEFHYTSKNKSIDKGIYHDYVTYCLLETENNEPMFSICLDVKNPIPINRMKAMVHSLIFEIICIPIIEKILLEIDKTE</sequence>
<name>A0ABY8L513_9FLAO</name>
<evidence type="ECO:0000313" key="3">
    <source>
        <dbReference type="Proteomes" id="UP001232001"/>
    </source>
</evidence>
<protein>
    <submittedName>
        <fullName evidence="2">Nucleotide-binding protein</fullName>
    </submittedName>
</protein>
<dbReference type="EMBL" id="CP122539">
    <property type="protein sequence ID" value="WGH76171.1"/>
    <property type="molecule type" value="Genomic_DNA"/>
</dbReference>
<evidence type="ECO:0000259" key="1">
    <source>
        <dbReference type="Pfam" id="PF10137"/>
    </source>
</evidence>
<dbReference type="InterPro" id="IPR019302">
    <property type="entry name" value="CAP12/PCTIR_TIR_dom"/>
</dbReference>
<dbReference type="Proteomes" id="UP001232001">
    <property type="component" value="Chromosome"/>
</dbReference>